<feature type="compositionally biased region" description="Acidic residues" evidence="6">
    <location>
        <begin position="1065"/>
        <end position="1097"/>
    </location>
</feature>
<keyword evidence="3" id="KW-0677">Repeat</keyword>
<organism evidence="9 10">
    <name type="scientific">Calicophoron daubneyi</name>
    <name type="common">Rumen fluke</name>
    <name type="synonym">Paramphistomum daubneyi</name>
    <dbReference type="NCBI Taxonomy" id="300641"/>
    <lineage>
        <taxon>Eukaryota</taxon>
        <taxon>Metazoa</taxon>
        <taxon>Spiralia</taxon>
        <taxon>Lophotrochozoa</taxon>
        <taxon>Platyhelminthes</taxon>
        <taxon>Trematoda</taxon>
        <taxon>Digenea</taxon>
        <taxon>Plagiorchiida</taxon>
        <taxon>Pronocephalata</taxon>
        <taxon>Paramphistomoidea</taxon>
        <taxon>Paramphistomidae</taxon>
        <taxon>Calicophoron</taxon>
    </lineage>
</organism>
<feature type="compositionally biased region" description="Basic and acidic residues" evidence="6">
    <location>
        <begin position="331"/>
        <end position="353"/>
    </location>
</feature>
<dbReference type="Pfam" id="PF21505">
    <property type="entry name" value="RPN2_N"/>
    <property type="match status" value="1"/>
</dbReference>
<comment type="function">
    <text evidence="5">Component of the 26S proteasome, a multiprotein complex involved in the ATP-dependent degradation of ubiquitinated proteins. This complex plays a key role in the maintenance of protein homeostasis by removing misfolded or damaged proteins, which could impair cellular functions, and by removing proteins whose functions are no longer required. Therefore, the proteasome participates in numerous cellular processes, including cell cycle progression, apoptosis, or DNA damage repair.</text>
</comment>
<evidence type="ECO:0000259" key="7">
    <source>
        <dbReference type="Pfam" id="PF18004"/>
    </source>
</evidence>
<dbReference type="AlphaFoldDB" id="A0AAV2U0V6"/>
<dbReference type="GO" id="GO:0005634">
    <property type="term" value="C:nucleus"/>
    <property type="evidence" value="ECO:0007669"/>
    <property type="project" value="TreeGrafter"/>
</dbReference>
<feature type="region of interest" description="Disordered" evidence="6">
    <location>
        <begin position="872"/>
        <end position="891"/>
    </location>
</feature>
<feature type="compositionally biased region" description="Basic and acidic residues" evidence="6">
    <location>
        <begin position="907"/>
        <end position="932"/>
    </location>
</feature>
<dbReference type="InterPro" id="IPR011989">
    <property type="entry name" value="ARM-like"/>
</dbReference>
<comment type="similarity">
    <text evidence="1 5">Belongs to the proteasome subunit S1 family.</text>
</comment>
<feature type="domain" description="26S proteasome non-ATPase regulatory subunit 1/RPN2 N-terminal" evidence="8">
    <location>
        <begin position="4"/>
        <end position="299"/>
    </location>
</feature>
<dbReference type="Pfam" id="PF18004">
    <property type="entry name" value="RPN2_C"/>
    <property type="match status" value="1"/>
</dbReference>
<feature type="compositionally biased region" description="Low complexity" evidence="6">
    <location>
        <begin position="1169"/>
        <end position="1186"/>
    </location>
</feature>
<comment type="caution">
    <text evidence="9">The sequence shown here is derived from an EMBL/GenBank/DDBJ whole genome shotgun (WGS) entry which is preliminary data.</text>
</comment>
<dbReference type="PIRSF" id="PIRSF015947">
    <property type="entry name" value="26S_Psome_Rpn2"/>
    <property type="match status" value="1"/>
</dbReference>
<evidence type="ECO:0000256" key="4">
    <source>
        <dbReference type="ARBA" id="ARBA00022942"/>
    </source>
</evidence>
<dbReference type="Pfam" id="PF13646">
    <property type="entry name" value="HEAT_2"/>
    <property type="match status" value="1"/>
</dbReference>
<dbReference type="PANTHER" id="PTHR10943">
    <property type="entry name" value="26S PROTEASOME NON-ATPASE REGULATORY SUBUNIT"/>
    <property type="match status" value="1"/>
</dbReference>
<feature type="compositionally biased region" description="Basic and acidic residues" evidence="6">
    <location>
        <begin position="1208"/>
        <end position="1233"/>
    </location>
</feature>
<proteinExistence type="inferred from homology"/>
<dbReference type="InterPro" id="IPR016024">
    <property type="entry name" value="ARM-type_fold"/>
</dbReference>
<feature type="compositionally biased region" description="Polar residues" evidence="6">
    <location>
        <begin position="315"/>
        <end position="329"/>
    </location>
</feature>
<accession>A0AAV2U0V6</accession>
<dbReference type="SUPFAM" id="SSF48371">
    <property type="entry name" value="ARM repeat"/>
    <property type="match status" value="1"/>
</dbReference>
<dbReference type="Gene3D" id="1.25.10.10">
    <property type="entry name" value="Leucine-rich Repeat Variant"/>
    <property type="match status" value="1"/>
</dbReference>
<dbReference type="InterPro" id="IPR002015">
    <property type="entry name" value="Proteasome/cyclosome_rpt"/>
</dbReference>
<name>A0AAV2U0V6_CALDB</name>
<comment type="subunit">
    <text evidence="5">Component of the 19S proteasome regulatory particle complex. The 26S proteasome consists of a 20S core particle (CP) and two 19S regulatory subunits (RP).</text>
</comment>
<feature type="compositionally biased region" description="Basic and acidic residues" evidence="6">
    <location>
        <begin position="1113"/>
        <end position="1123"/>
    </location>
</feature>
<protein>
    <recommendedName>
        <fullName evidence="2 5">26S proteasome non-ATPase regulatory subunit 1</fullName>
    </recommendedName>
</protein>
<reference evidence="9" key="1">
    <citation type="submission" date="2024-06" db="EMBL/GenBank/DDBJ databases">
        <authorList>
            <person name="Liu X."/>
            <person name="Lenzi L."/>
            <person name="Haldenby T S."/>
            <person name="Uol C."/>
        </authorList>
    </citation>
    <scope>NUCLEOTIDE SEQUENCE</scope>
</reference>
<dbReference type="InterPro" id="IPR016642">
    <property type="entry name" value="26S_Psome_Rpn2"/>
</dbReference>
<evidence type="ECO:0000313" key="9">
    <source>
        <dbReference type="EMBL" id="CAL5141444.1"/>
    </source>
</evidence>
<dbReference type="Proteomes" id="UP001497525">
    <property type="component" value="Unassembled WGS sequence"/>
</dbReference>
<dbReference type="PANTHER" id="PTHR10943:SF2">
    <property type="entry name" value="26S PROTEASOME NON-ATPASE REGULATORY SUBUNIT 1"/>
    <property type="match status" value="1"/>
</dbReference>
<dbReference type="InterPro" id="IPR040623">
    <property type="entry name" value="RPN2_C"/>
</dbReference>
<dbReference type="GO" id="GO:0008540">
    <property type="term" value="C:proteasome regulatory particle, base subcomplex"/>
    <property type="evidence" value="ECO:0007669"/>
    <property type="project" value="UniProtKB-UniRule"/>
</dbReference>
<evidence type="ECO:0000259" key="8">
    <source>
        <dbReference type="Pfam" id="PF21505"/>
    </source>
</evidence>
<feature type="region of interest" description="Disordered" evidence="6">
    <location>
        <begin position="903"/>
        <end position="955"/>
    </location>
</feature>
<feature type="domain" description="26S proteasome regulatory subunit RPN2 C-terminal" evidence="7">
    <location>
        <begin position="851"/>
        <end position="1009"/>
    </location>
</feature>
<evidence type="ECO:0000256" key="5">
    <source>
        <dbReference type="PIRNR" id="PIRNR015947"/>
    </source>
</evidence>
<gene>
    <name evidence="9" type="ORF">CDAUBV1_LOCUS16685</name>
</gene>
<dbReference type="GO" id="GO:0034515">
    <property type="term" value="C:proteasome storage granule"/>
    <property type="evidence" value="ECO:0007669"/>
    <property type="project" value="TreeGrafter"/>
</dbReference>
<sequence>MALTSAGGLISLLDDKGTDVKAFALRRLNDLVDEFWAEISESVSKIEILQEDTNFKYNKLAAILASKVYYHLAEYEDALHFALCAEELFDTNSPSEFVETMLSKCIDKYIELRAAQEKTSDAMGIGLPRQESTGDRSWGASGSTYKRLEFVVDKMFDRCFEHKQYKQALGIAIETRRLDIFEKALTLAEDREGMLRYAFRVVLTLIDSVRFRNRLLRILVNVFMSNPSPTDAINVCQCLVLIDDPQATADTLERLLLQSAETVITAYQIGFDLYENSTQMFLQRVSAALARSPKLNHVMSLIEKEKQKEEPTLVNEATSGSVTGVSNTAAKADEKAGEKQQSEKEEKKEDLADSSKPTESTEKRVVVAPPAQPLSDADKEIKKRLENLMSILSGDKVIELHLQFLIRNNKADLRLLERIRDEVRHSVTHNATVLANGIMHCGTTSDQFLRDHLNWLGKAVNWAKFTATATLGVIHKGHEKEALRLMSAYLPKDASGSSGSVYTEGGGLFALGLIHANHGGTMTEYLLNQSKEATAEPVRHGACLGLGLAAMGTGREDVYDQMKLNLYQDDAVTGEAAGVGIGLVMLGTGSTQAIEDLLGYAKETAHEKIIRGIALGIAMVMYARLEEADELIDKLIADNDPILRWSGMATIAMAYCGTGNNRAVKRLLHAAVSDTNDDVRRWAVTALGFVLFKTPEQVPALVSLLAQSYHPHLRFGAAMAVGIACAGTALKEAVSLLETLCDGTVPFVRQGALVATAMVLMQQNGVTCPKSVEFREKCLKIIGDRLEDLLAKFGAILACGILDAGGCNMTISLQTRTGNNNMAAAVGLLVFQNFWFWYPLTNFISLALSPTTAIALNKDLKMPKMQFRSNAKPSTFAYPQPLQPEKEKKREKVETAILSITAKQRKKEADKKHHKDQLQRIKEGAKEEKMDVDATAAETAKEEKPQAVEAKEEKEPNFSLLNNPARIMRVQQRVLSLPETSRYYTIKPITHAGILMVLDKRPQDEESLVELVHGHGPTGGRTATSSSAGEVGGAAGGSDLTTALGSGVTGSTTEPVHASSIGAYLDDEEEDDEAEDDEESSSDMHEDEEEEEDDEEFGSATAVIVADVAEPAAKTDVEMEDTARSGSKKDKRKAGTSGRHCAKGSSSGVEPNPPEPFLYVEEGAEPNPGTSASGTGVTTTVSGSTSHAIQEKKPITGTAEPMDVQTDSQKKKPSTEKKDDKDKTKDPKKDDKS</sequence>
<evidence type="ECO:0000256" key="1">
    <source>
        <dbReference type="ARBA" id="ARBA00006308"/>
    </source>
</evidence>
<dbReference type="GO" id="GO:0043161">
    <property type="term" value="P:proteasome-mediated ubiquitin-dependent protein catabolic process"/>
    <property type="evidence" value="ECO:0007669"/>
    <property type="project" value="TreeGrafter"/>
</dbReference>
<evidence type="ECO:0000313" key="10">
    <source>
        <dbReference type="Proteomes" id="UP001497525"/>
    </source>
</evidence>
<dbReference type="GO" id="GO:0030234">
    <property type="term" value="F:enzyme regulator activity"/>
    <property type="evidence" value="ECO:0007669"/>
    <property type="project" value="UniProtKB-UniRule"/>
</dbReference>
<dbReference type="GO" id="GO:0042176">
    <property type="term" value="P:regulation of protein catabolic process"/>
    <property type="evidence" value="ECO:0007669"/>
    <property type="project" value="UniProtKB-UniRule"/>
</dbReference>
<feature type="compositionally biased region" description="Basic and acidic residues" evidence="6">
    <location>
        <begin position="939"/>
        <end position="955"/>
    </location>
</feature>
<dbReference type="FunFam" id="1.25.10.10:FF:000017">
    <property type="entry name" value="26S proteasome non-ATPase regulatory subunit 1"/>
    <property type="match status" value="1"/>
</dbReference>
<dbReference type="EMBL" id="CAXLJL010000867">
    <property type="protein sequence ID" value="CAL5141444.1"/>
    <property type="molecule type" value="Genomic_DNA"/>
</dbReference>
<evidence type="ECO:0000256" key="6">
    <source>
        <dbReference type="SAM" id="MobiDB-lite"/>
    </source>
</evidence>
<dbReference type="Pfam" id="PF01851">
    <property type="entry name" value="PC_rep"/>
    <property type="match status" value="2"/>
</dbReference>
<feature type="region of interest" description="Disordered" evidence="6">
    <location>
        <begin position="1012"/>
        <end position="1233"/>
    </location>
</feature>
<evidence type="ECO:0000256" key="3">
    <source>
        <dbReference type="ARBA" id="ARBA00022737"/>
    </source>
</evidence>
<evidence type="ECO:0000256" key="2">
    <source>
        <dbReference type="ARBA" id="ARBA00014929"/>
    </source>
</evidence>
<keyword evidence="4 5" id="KW-0647">Proteasome</keyword>
<feature type="compositionally biased region" description="Polar residues" evidence="6">
    <location>
        <begin position="1039"/>
        <end position="1054"/>
    </location>
</feature>
<dbReference type="InterPro" id="IPR048570">
    <property type="entry name" value="PSMD1_RPN2_N"/>
</dbReference>
<feature type="region of interest" description="Disordered" evidence="6">
    <location>
        <begin position="306"/>
        <end position="378"/>
    </location>
</feature>